<name>A0AAN6EUT0_EXODE</name>
<dbReference type="AlphaFoldDB" id="A0AAN6EUT0"/>
<feature type="compositionally biased region" description="Low complexity" evidence="1">
    <location>
        <begin position="340"/>
        <end position="362"/>
    </location>
</feature>
<accession>A0AAN6EUT0</accession>
<feature type="compositionally biased region" description="Polar residues" evidence="1">
    <location>
        <begin position="63"/>
        <end position="75"/>
    </location>
</feature>
<sequence>MGLPMFREPEEAAAEEAALKLDQIAATRRSTIRRESSVRPGRITSSRSLLDRIRETRREATNEQRNTSSLQPSARSQRDSERDIYDLDADLGRLRSLRMRQRARANQLERDINRRSDRVRLADPMFRHDASLDLSPPVDPSLESALGPSFPSPDELIAQHLPRPSRESGLRFEVAASSQSETETSRQPRLYSGRTTRVPSPSALRRIRSTLMHASRAASLDNDLDDYGVAAATLTPGFAPAQGAAHSSAENLGDDRARRAEYGTLDGFMDLDVSPADGHDALYPTLRRVNHASPRPVIGAGSRIDGLGDRMRSPSPASDNPEEENWTTLLTTMDPGRSTAAASFMSSNSDSRSGSNRSSQATSAATSFGEIAADDSCDLDLPSGITEADVREIRARHGRLRREPPSRSDESVHDAINNRNVSRGGGNDRILELEVFSVILDRMQRREDIPEEWWAAVGLSPDVVRGSA</sequence>
<feature type="compositionally biased region" description="Polar residues" evidence="1">
    <location>
        <begin position="176"/>
        <end position="199"/>
    </location>
</feature>
<proteinExistence type="predicted"/>
<evidence type="ECO:0000313" key="3">
    <source>
        <dbReference type="Proteomes" id="UP001161757"/>
    </source>
</evidence>
<gene>
    <name evidence="2" type="ORF">HRR80_005493</name>
</gene>
<reference evidence="2" key="1">
    <citation type="submission" date="2023-01" db="EMBL/GenBank/DDBJ databases">
        <title>Exophiala dermititidis isolated from Cystic Fibrosis Patient.</title>
        <authorList>
            <person name="Kurbessoian T."/>
            <person name="Crocker A."/>
            <person name="Murante D."/>
            <person name="Hogan D.A."/>
            <person name="Stajich J.E."/>
        </authorList>
    </citation>
    <scope>NUCLEOTIDE SEQUENCE</scope>
    <source>
        <strain evidence="2">Ex8</strain>
    </source>
</reference>
<feature type="region of interest" description="Disordered" evidence="1">
    <location>
        <begin position="339"/>
        <end position="362"/>
    </location>
</feature>
<feature type="region of interest" description="Disordered" evidence="1">
    <location>
        <begin position="29"/>
        <end position="83"/>
    </location>
</feature>
<dbReference type="Proteomes" id="UP001161757">
    <property type="component" value="Unassembled WGS sequence"/>
</dbReference>
<protein>
    <submittedName>
        <fullName evidence="2">Uncharacterized protein</fullName>
    </submittedName>
</protein>
<organism evidence="2 3">
    <name type="scientific">Exophiala dermatitidis</name>
    <name type="common">Black yeast-like fungus</name>
    <name type="synonym">Wangiella dermatitidis</name>
    <dbReference type="NCBI Taxonomy" id="5970"/>
    <lineage>
        <taxon>Eukaryota</taxon>
        <taxon>Fungi</taxon>
        <taxon>Dikarya</taxon>
        <taxon>Ascomycota</taxon>
        <taxon>Pezizomycotina</taxon>
        <taxon>Eurotiomycetes</taxon>
        <taxon>Chaetothyriomycetidae</taxon>
        <taxon>Chaetothyriales</taxon>
        <taxon>Herpotrichiellaceae</taxon>
        <taxon>Exophiala</taxon>
    </lineage>
</organism>
<feature type="region of interest" description="Disordered" evidence="1">
    <location>
        <begin position="293"/>
        <end position="324"/>
    </location>
</feature>
<feature type="region of interest" description="Disordered" evidence="1">
    <location>
        <begin position="130"/>
        <end position="202"/>
    </location>
</feature>
<evidence type="ECO:0000313" key="2">
    <source>
        <dbReference type="EMBL" id="KAJ8990716.1"/>
    </source>
</evidence>
<dbReference type="EMBL" id="JAJGCB010000010">
    <property type="protein sequence ID" value="KAJ8990716.1"/>
    <property type="molecule type" value="Genomic_DNA"/>
</dbReference>
<comment type="caution">
    <text evidence="2">The sequence shown here is derived from an EMBL/GenBank/DDBJ whole genome shotgun (WGS) entry which is preliminary data.</text>
</comment>
<evidence type="ECO:0000256" key="1">
    <source>
        <dbReference type="SAM" id="MobiDB-lite"/>
    </source>
</evidence>
<feature type="compositionally biased region" description="Basic and acidic residues" evidence="1">
    <location>
        <begin position="49"/>
        <end position="62"/>
    </location>
</feature>